<evidence type="ECO:0000256" key="2">
    <source>
        <dbReference type="ARBA" id="ARBA00023125"/>
    </source>
</evidence>
<dbReference type="SUPFAM" id="SSF46785">
    <property type="entry name" value="Winged helix' DNA-binding domain"/>
    <property type="match status" value="1"/>
</dbReference>
<dbReference type="PROSITE" id="PS50949">
    <property type="entry name" value="HTH_GNTR"/>
    <property type="match status" value="1"/>
</dbReference>
<dbReference type="SMART" id="SM00345">
    <property type="entry name" value="HTH_GNTR"/>
    <property type="match status" value="1"/>
</dbReference>
<keyword evidence="2 5" id="KW-0238">DNA-binding</keyword>
<gene>
    <name evidence="5" type="ORF">SAMN04515678_1255</name>
</gene>
<dbReference type="PANTHER" id="PTHR43537">
    <property type="entry name" value="TRANSCRIPTIONAL REGULATOR, GNTR FAMILY"/>
    <property type="match status" value="1"/>
</dbReference>
<keyword evidence="6" id="KW-1185">Reference proteome</keyword>
<dbReference type="InterPro" id="IPR000524">
    <property type="entry name" value="Tscrpt_reg_HTH_GntR"/>
</dbReference>
<accession>A0A1I2EK41</accession>
<dbReference type="Gene3D" id="1.10.10.10">
    <property type="entry name" value="Winged helix-like DNA-binding domain superfamily/Winged helix DNA-binding domain"/>
    <property type="match status" value="1"/>
</dbReference>
<reference evidence="5 6" key="1">
    <citation type="submission" date="2016-10" db="EMBL/GenBank/DDBJ databases">
        <authorList>
            <person name="Varghese N."/>
            <person name="Submissions S."/>
        </authorList>
    </citation>
    <scope>NUCLEOTIDE SEQUENCE [LARGE SCALE GENOMIC DNA]</scope>
    <source>
        <strain evidence="6">YIM D21,KCTC 23444,ACCC 10710</strain>
    </source>
</reference>
<dbReference type="SUPFAM" id="SSF48008">
    <property type="entry name" value="GntR ligand-binding domain-like"/>
    <property type="match status" value="1"/>
</dbReference>
<dbReference type="GO" id="GO:0003677">
    <property type="term" value="F:DNA binding"/>
    <property type="evidence" value="ECO:0007669"/>
    <property type="project" value="UniProtKB-KW"/>
</dbReference>
<dbReference type="Pfam" id="PF00392">
    <property type="entry name" value="GntR"/>
    <property type="match status" value="1"/>
</dbReference>
<dbReference type="AlphaFoldDB" id="A0A1I2EK41"/>
<dbReference type="Pfam" id="PF07729">
    <property type="entry name" value="FCD"/>
    <property type="match status" value="1"/>
</dbReference>
<dbReference type="InterPro" id="IPR008920">
    <property type="entry name" value="TF_FadR/GntR_C"/>
</dbReference>
<dbReference type="InterPro" id="IPR036388">
    <property type="entry name" value="WH-like_DNA-bd_sf"/>
</dbReference>
<keyword evidence="3" id="KW-0804">Transcription</keyword>
<evidence type="ECO:0000259" key="4">
    <source>
        <dbReference type="PROSITE" id="PS50949"/>
    </source>
</evidence>
<name>A0A1I2EK41_9RHOB</name>
<evidence type="ECO:0000313" key="6">
    <source>
        <dbReference type="Proteomes" id="UP000325289"/>
    </source>
</evidence>
<organism evidence="5 6">
    <name type="scientific">Roseivivax sediminis</name>
    <dbReference type="NCBI Taxonomy" id="936889"/>
    <lineage>
        <taxon>Bacteria</taxon>
        <taxon>Pseudomonadati</taxon>
        <taxon>Pseudomonadota</taxon>
        <taxon>Alphaproteobacteria</taxon>
        <taxon>Rhodobacterales</taxon>
        <taxon>Roseobacteraceae</taxon>
        <taxon>Roseivivax</taxon>
    </lineage>
</organism>
<evidence type="ECO:0000256" key="1">
    <source>
        <dbReference type="ARBA" id="ARBA00023015"/>
    </source>
</evidence>
<dbReference type="Proteomes" id="UP000325289">
    <property type="component" value="Unassembled WGS sequence"/>
</dbReference>
<dbReference type="InterPro" id="IPR011711">
    <property type="entry name" value="GntR_C"/>
</dbReference>
<dbReference type="InterPro" id="IPR036390">
    <property type="entry name" value="WH_DNA-bd_sf"/>
</dbReference>
<dbReference type="Gene3D" id="1.20.120.530">
    <property type="entry name" value="GntR ligand-binding domain-like"/>
    <property type="match status" value="1"/>
</dbReference>
<evidence type="ECO:0000313" key="5">
    <source>
        <dbReference type="EMBL" id="SFE93053.1"/>
    </source>
</evidence>
<sequence length="235" mass="26290">MAKPFEKLEHAPLWMRVRHQIKQALLAGRFEPGETLTLRSLSEMFGISVTPVRDALTHLVAQGILEAGPRNAAVVPDVSADQLREILLVRTELEGRAARDAATRASPEMVARVRTQLDIMRRLIRDRDFGTYLDEHRKFHFMIYSIAGVSLLNELIENLWLRTGPILTYVIPDYVTSLRGSDHHARIVEAIAAGDADTAGAEIVADIEEAASYLLTCADTDGRIRRPRSLEADQR</sequence>
<evidence type="ECO:0000256" key="3">
    <source>
        <dbReference type="ARBA" id="ARBA00023163"/>
    </source>
</evidence>
<feature type="domain" description="HTH gntR-type" evidence="4">
    <location>
        <begin position="11"/>
        <end position="78"/>
    </location>
</feature>
<dbReference type="SMART" id="SM00895">
    <property type="entry name" value="FCD"/>
    <property type="match status" value="1"/>
</dbReference>
<dbReference type="GO" id="GO:0003700">
    <property type="term" value="F:DNA-binding transcription factor activity"/>
    <property type="evidence" value="ECO:0007669"/>
    <property type="project" value="InterPro"/>
</dbReference>
<protein>
    <submittedName>
        <fullName evidence="5">DNA-binding transcriptional regulator, GntR family</fullName>
    </submittedName>
</protein>
<keyword evidence="1" id="KW-0805">Transcription regulation</keyword>
<dbReference type="EMBL" id="FOMS01000025">
    <property type="protein sequence ID" value="SFE93053.1"/>
    <property type="molecule type" value="Genomic_DNA"/>
</dbReference>
<dbReference type="PANTHER" id="PTHR43537:SF39">
    <property type="entry name" value="HTH-TYPE TRANSCRIPTIONAL REGULATOR MCBR"/>
    <property type="match status" value="1"/>
</dbReference>
<proteinExistence type="predicted"/>
<dbReference type="CDD" id="cd07377">
    <property type="entry name" value="WHTH_GntR"/>
    <property type="match status" value="1"/>
</dbReference>
<dbReference type="RefSeq" id="WP_188129795.1">
    <property type="nucleotide sequence ID" value="NZ_FOMS01000025.1"/>
</dbReference>